<dbReference type="InterPro" id="IPR037069">
    <property type="entry name" value="AcylCoA_DH/ox_N_sf"/>
</dbReference>
<proteinExistence type="inferred from homology"/>
<dbReference type="GO" id="GO:0003995">
    <property type="term" value="F:acyl-CoA dehydrogenase activity"/>
    <property type="evidence" value="ECO:0007669"/>
    <property type="project" value="TreeGrafter"/>
</dbReference>
<evidence type="ECO:0000313" key="11">
    <source>
        <dbReference type="Proteomes" id="UP000632289"/>
    </source>
</evidence>
<evidence type="ECO:0000313" key="10">
    <source>
        <dbReference type="EMBL" id="MBD3934796.1"/>
    </source>
</evidence>
<evidence type="ECO:0000256" key="3">
    <source>
        <dbReference type="ARBA" id="ARBA00022630"/>
    </source>
</evidence>
<dbReference type="SUPFAM" id="SSF56645">
    <property type="entry name" value="Acyl-CoA dehydrogenase NM domain-like"/>
    <property type="match status" value="1"/>
</dbReference>
<dbReference type="PANTHER" id="PTHR43884:SF12">
    <property type="entry name" value="ISOVALERYL-COA DEHYDROGENASE, MITOCHONDRIAL-RELATED"/>
    <property type="match status" value="1"/>
</dbReference>
<keyword evidence="11" id="KW-1185">Reference proteome</keyword>
<evidence type="ECO:0000256" key="5">
    <source>
        <dbReference type="ARBA" id="ARBA00023002"/>
    </source>
</evidence>
<dbReference type="InterPro" id="IPR009075">
    <property type="entry name" value="AcylCo_DH/oxidase_C"/>
</dbReference>
<dbReference type="PIRSF" id="PIRSF016578">
    <property type="entry name" value="HsaA"/>
    <property type="match status" value="1"/>
</dbReference>
<dbReference type="RefSeq" id="WP_191212093.1">
    <property type="nucleotide sequence ID" value="NZ_BAABKL010000001.1"/>
</dbReference>
<dbReference type="Pfam" id="PF02770">
    <property type="entry name" value="Acyl-CoA_dh_M"/>
    <property type="match status" value="1"/>
</dbReference>
<evidence type="ECO:0000259" key="8">
    <source>
        <dbReference type="Pfam" id="PF02770"/>
    </source>
</evidence>
<dbReference type="InterPro" id="IPR046373">
    <property type="entry name" value="Acyl-CoA_Oxase/DH_mid-dom_sf"/>
</dbReference>
<dbReference type="Pfam" id="PF02771">
    <property type="entry name" value="Acyl-CoA_dh_N"/>
    <property type="match status" value="1"/>
</dbReference>
<dbReference type="InterPro" id="IPR036250">
    <property type="entry name" value="AcylCo_DH-like_C"/>
</dbReference>
<evidence type="ECO:0000256" key="6">
    <source>
        <dbReference type="RuleBase" id="RU362125"/>
    </source>
</evidence>
<dbReference type="PANTHER" id="PTHR43884">
    <property type="entry name" value="ACYL-COA DEHYDROGENASE"/>
    <property type="match status" value="1"/>
</dbReference>
<name>A0A927F406_9ACTN</name>
<organism evidence="10 11">
    <name type="scientific">Streptomyces chumphonensis</name>
    <dbReference type="NCBI Taxonomy" id="1214925"/>
    <lineage>
        <taxon>Bacteria</taxon>
        <taxon>Bacillati</taxon>
        <taxon>Actinomycetota</taxon>
        <taxon>Actinomycetes</taxon>
        <taxon>Kitasatosporales</taxon>
        <taxon>Streptomycetaceae</taxon>
        <taxon>Streptomyces</taxon>
    </lineage>
</organism>
<dbReference type="InterPro" id="IPR013786">
    <property type="entry name" value="AcylCoA_DH/ox_N"/>
</dbReference>
<evidence type="ECO:0000256" key="1">
    <source>
        <dbReference type="ARBA" id="ARBA00001974"/>
    </source>
</evidence>
<dbReference type="EMBL" id="JACXYU010000020">
    <property type="protein sequence ID" value="MBD3934796.1"/>
    <property type="molecule type" value="Genomic_DNA"/>
</dbReference>
<keyword evidence="3 6" id="KW-0285">Flavoprotein</keyword>
<dbReference type="Proteomes" id="UP000632289">
    <property type="component" value="Unassembled WGS sequence"/>
</dbReference>
<sequence>MEFDWSERQRARYHDTLTAVRDAFPEDGTAAGAASATYDRKDWLLLGRLGLLGLSVPTRYGGEGLGALDTALRVEAFGRGCHRTGLVFGASAHLFACAMPVVDFGSEELRERVLPGICRGELIAGNAMTEDGAGSDVSRLAVTARPVEGGWVLNGAKSFVSNGPAADLYVTYATTDPRAGHLGVTGFVVDRTAAGVSASGPMGKMGLTQCPAGTVEFTDCFVPDAAVLGEPGQGGAVFQHSMGWERACLFAGYVGLADRLVERCVEHVRARRQFGRRLAEFQAVSHRIADMKLRVEAARLLLYRACWEMERGRPATLSVALSKLAVSEGVVQAALDAVRTFGGRGYLTAGGIEAALRDAVPSVLFSGTSDIQRELIARELGL</sequence>
<dbReference type="CDD" id="cd00567">
    <property type="entry name" value="ACAD"/>
    <property type="match status" value="1"/>
</dbReference>
<feature type="domain" description="Acyl-CoA dehydrogenase/oxidase N-terminal" evidence="9">
    <location>
        <begin position="35"/>
        <end position="121"/>
    </location>
</feature>
<dbReference type="SUPFAM" id="SSF47203">
    <property type="entry name" value="Acyl-CoA dehydrogenase C-terminal domain-like"/>
    <property type="match status" value="1"/>
</dbReference>
<dbReference type="Gene3D" id="1.10.540.10">
    <property type="entry name" value="Acyl-CoA dehydrogenase/oxidase, N-terminal domain"/>
    <property type="match status" value="1"/>
</dbReference>
<dbReference type="Gene3D" id="1.20.140.10">
    <property type="entry name" value="Butyryl-CoA Dehydrogenase, subunit A, domain 3"/>
    <property type="match status" value="1"/>
</dbReference>
<keyword evidence="4 6" id="KW-0274">FAD</keyword>
<comment type="cofactor">
    <cofactor evidence="1 6">
        <name>FAD</name>
        <dbReference type="ChEBI" id="CHEBI:57692"/>
    </cofactor>
</comment>
<feature type="domain" description="Acyl-CoA oxidase/dehydrogenase middle" evidence="8">
    <location>
        <begin position="127"/>
        <end position="220"/>
    </location>
</feature>
<evidence type="ECO:0000256" key="2">
    <source>
        <dbReference type="ARBA" id="ARBA00009347"/>
    </source>
</evidence>
<reference evidence="10" key="1">
    <citation type="submission" date="2020-09" db="EMBL/GenBank/DDBJ databases">
        <title>Secondary metabolite and genome analysis of marine Streptomyces chumphonensis KK1-2T.</title>
        <authorList>
            <person name="Phongsopitanun W."/>
            <person name="Kanchanasin P."/>
            <person name="Pittayakhajonwut P."/>
            <person name="Suwanborirux K."/>
            <person name="Tanasupawat S."/>
        </authorList>
    </citation>
    <scope>NUCLEOTIDE SEQUENCE</scope>
    <source>
        <strain evidence="10">KK1-2</strain>
    </source>
</reference>
<protein>
    <submittedName>
        <fullName evidence="10">Acyl-CoA dehydrogenase family protein</fullName>
    </submittedName>
</protein>
<evidence type="ECO:0000259" key="7">
    <source>
        <dbReference type="Pfam" id="PF00441"/>
    </source>
</evidence>
<dbReference type="FunFam" id="1.20.140.10:FF:000001">
    <property type="entry name" value="Acyl-CoA dehydrogenase"/>
    <property type="match status" value="1"/>
</dbReference>
<dbReference type="Pfam" id="PF00441">
    <property type="entry name" value="Acyl-CoA_dh_1"/>
    <property type="match status" value="1"/>
</dbReference>
<dbReference type="AlphaFoldDB" id="A0A927F406"/>
<evidence type="ECO:0000259" key="9">
    <source>
        <dbReference type="Pfam" id="PF02771"/>
    </source>
</evidence>
<comment type="similarity">
    <text evidence="2 6">Belongs to the acyl-CoA dehydrogenase family.</text>
</comment>
<gene>
    <name evidence="10" type="ORF">IF129_24935</name>
</gene>
<dbReference type="Gene3D" id="2.40.110.10">
    <property type="entry name" value="Butyryl-CoA Dehydrogenase, subunit A, domain 2"/>
    <property type="match status" value="1"/>
</dbReference>
<dbReference type="InterPro" id="IPR006091">
    <property type="entry name" value="Acyl-CoA_Oxase/DH_mid-dom"/>
</dbReference>
<comment type="caution">
    <text evidence="10">The sequence shown here is derived from an EMBL/GenBank/DDBJ whole genome shotgun (WGS) entry which is preliminary data.</text>
</comment>
<accession>A0A927F406</accession>
<dbReference type="InterPro" id="IPR009100">
    <property type="entry name" value="AcylCoA_DH/oxidase_NM_dom_sf"/>
</dbReference>
<evidence type="ECO:0000256" key="4">
    <source>
        <dbReference type="ARBA" id="ARBA00022827"/>
    </source>
</evidence>
<feature type="domain" description="Acyl-CoA dehydrogenase/oxidase C-terminal" evidence="7">
    <location>
        <begin position="232"/>
        <end position="380"/>
    </location>
</feature>
<dbReference type="GO" id="GO:0050660">
    <property type="term" value="F:flavin adenine dinucleotide binding"/>
    <property type="evidence" value="ECO:0007669"/>
    <property type="project" value="InterPro"/>
</dbReference>
<keyword evidence="5 6" id="KW-0560">Oxidoreductase</keyword>